<sequence>MRRTLVLALALLTLCAPGVALAAGSSYVRDPLSDRLAQKPKTLAFRDVDLTSLRWKHWGWSKAIGRGTASVLLCEPSCAEGRRVRGKVRVVLRKRVAEGDRRVYQCIEARITGVPKAYSKISWQC</sequence>
<name>A0A660LCL2_9ACTN</name>
<dbReference type="AlphaFoldDB" id="A0A660LCL2"/>
<dbReference type="RefSeq" id="WP_147447539.1">
    <property type="nucleotide sequence ID" value="NZ_RBIL01000001.1"/>
</dbReference>
<dbReference type="OrthoDB" id="4205682at2"/>
<dbReference type="Proteomes" id="UP000278962">
    <property type="component" value="Unassembled WGS sequence"/>
</dbReference>
<feature type="chain" id="PRO_5024946754" evidence="1">
    <location>
        <begin position="23"/>
        <end position="125"/>
    </location>
</feature>
<reference evidence="2 3" key="1">
    <citation type="submission" date="2018-10" db="EMBL/GenBank/DDBJ databases">
        <title>Genomic Encyclopedia of Archaeal and Bacterial Type Strains, Phase II (KMG-II): from individual species to whole genera.</title>
        <authorList>
            <person name="Goeker M."/>
        </authorList>
    </citation>
    <scope>NUCLEOTIDE SEQUENCE [LARGE SCALE GENOMIC DNA]</scope>
    <source>
        <strain evidence="2 3">DSM 14954</strain>
    </source>
</reference>
<feature type="signal peptide" evidence="1">
    <location>
        <begin position="1"/>
        <end position="22"/>
    </location>
</feature>
<organism evidence="2 3">
    <name type="scientific">Solirubrobacter pauli</name>
    <dbReference type="NCBI Taxonomy" id="166793"/>
    <lineage>
        <taxon>Bacteria</taxon>
        <taxon>Bacillati</taxon>
        <taxon>Actinomycetota</taxon>
        <taxon>Thermoleophilia</taxon>
        <taxon>Solirubrobacterales</taxon>
        <taxon>Solirubrobacteraceae</taxon>
        <taxon>Solirubrobacter</taxon>
    </lineage>
</organism>
<dbReference type="EMBL" id="RBIL01000001">
    <property type="protein sequence ID" value="RKQ90421.1"/>
    <property type="molecule type" value="Genomic_DNA"/>
</dbReference>
<keyword evidence="1" id="KW-0732">Signal</keyword>
<gene>
    <name evidence="2" type="ORF">C8N24_0223</name>
</gene>
<protein>
    <submittedName>
        <fullName evidence="2">Uncharacterized protein</fullName>
    </submittedName>
</protein>
<evidence type="ECO:0000313" key="3">
    <source>
        <dbReference type="Proteomes" id="UP000278962"/>
    </source>
</evidence>
<evidence type="ECO:0000313" key="2">
    <source>
        <dbReference type="EMBL" id="RKQ90421.1"/>
    </source>
</evidence>
<accession>A0A660LCL2</accession>
<comment type="caution">
    <text evidence="2">The sequence shown here is derived from an EMBL/GenBank/DDBJ whole genome shotgun (WGS) entry which is preliminary data.</text>
</comment>
<proteinExistence type="predicted"/>
<keyword evidence="3" id="KW-1185">Reference proteome</keyword>
<evidence type="ECO:0000256" key="1">
    <source>
        <dbReference type="SAM" id="SignalP"/>
    </source>
</evidence>